<feature type="non-terminal residue" evidence="2">
    <location>
        <position position="1"/>
    </location>
</feature>
<comment type="caution">
    <text evidence="2">The sequence shown here is derived from an EMBL/GenBank/DDBJ whole genome shotgun (WGS) entry which is preliminary data.</text>
</comment>
<dbReference type="Proteomes" id="UP001151699">
    <property type="component" value="Chromosome B"/>
</dbReference>
<evidence type="ECO:0000256" key="1">
    <source>
        <dbReference type="SAM" id="MobiDB-lite"/>
    </source>
</evidence>
<evidence type="ECO:0000313" key="2">
    <source>
        <dbReference type="EMBL" id="KAJ6640537.1"/>
    </source>
</evidence>
<organism evidence="2 3">
    <name type="scientific">Pseudolycoriella hygida</name>
    <dbReference type="NCBI Taxonomy" id="35572"/>
    <lineage>
        <taxon>Eukaryota</taxon>
        <taxon>Metazoa</taxon>
        <taxon>Ecdysozoa</taxon>
        <taxon>Arthropoda</taxon>
        <taxon>Hexapoda</taxon>
        <taxon>Insecta</taxon>
        <taxon>Pterygota</taxon>
        <taxon>Neoptera</taxon>
        <taxon>Endopterygota</taxon>
        <taxon>Diptera</taxon>
        <taxon>Nematocera</taxon>
        <taxon>Sciaroidea</taxon>
        <taxon>Sciaridae</taxon>
        <taxon>Pseudolycoriella</taxon>
    </lineage>
</organism>
<accession>A0A9Q0MYR1</accession>
<evidence type="ECO:0000313" key="3">
    <source>
        <dbReference type="Proteomes" id="UP001151699"/>
    </source>
</evidence>
<sequence length="84" mass="9315">SPITASPTTLSPTSIHTTRQPNSSFQYSPSNSPGDSNNTFSPTHHTQHSQLMVIGPLMFLDFMEFADFGYNSTGINLLSYHRRP</sequence>
<dbReference type="EMBL" id="WJQU01000002">
    <property type="protein sequence ID" value="KAJ6640537.1"/>
    <property type="molecule type" value="Genomic_DNA"/>
</dbReference>
<protein>
    <submittedName>
        <fullName evidence="2">Uncharacterized protein</fullName>
    </submittedName>
</protein>
<keyword evidence="3" id="KW-1185">Reference proteome</keyword>
<proteinExistence type="predicted"/>
<dbReference type="AlphaFoldDB" id="A0A9Q0MYR1"/>
<feature type="region of interest" description="Disordered" evidence="1">
    <location>
        <begin position="1"/>
        <end position="47"/>
    </location>
</feature>
<reference evidence="2" key="1">
    <citation type="submission" date="2022-07" db="EMBL/GenBank/DDBJ databases">
        <authorList>
            <person name="Trinca V."/>
            <person name="Uliana J.V.C."/>
            <person name="Torres T.T."/>
            <person name="Ward R.J."/>
            <person name="Monesi N."/>
        </authorList>
    </citation>
    <scope>NUCLEOTIDE SEQUENCE</scope>
    <source>
        <strain evidence="2">HSMRA1968</strain>
        <tissue evidence="2">Whole embryos</tissue>
    </source>
</reference>
<gene>
    <name evidence="2" type="ORF">Bhyg_05466</name>
</gene>
<name>A0A9Q0MYR1_9DIPT</name>